<keyword evidence="3" id="KW-0804">Transcription</keyword>
<dbReference type="InterPro" id="IPR000843">
    <property type="entry name" value="HTH_LacI"/>
</dbReference>
<dbReference type="Proteomes" id="UP000198935">
    <property type="component" value="Unassembled WGS sequence"/>
</dbReference>
<sequence>MATIKDVAKLANVAVSTASYVLNGVDKVSPKTKEKVLEAARQLNYQKNGFAADLKRTKTNTIALILDDISGPFYSVLVEGVQDIVSKEGYGLVACSSHGGASSTAVKFLTEKRADGCIVFSHKMTDDIIRSASSGNYPIVLLDRKLECDSTVMIEVDNEDGGYHATDFLLKNGHKKIAYISGPAESYNSRMRFAGYKKALEDAGVGLDSKWVFEGDFTNRGGELATTMLLAQSDKPTAIFYGNDEMAIGGMAALKRAGLKIPDDISIIGFDDILEAKYVNLTTVKQPKYELGALSAHIIFRMLNGEEVERSSKLYTEIIERQSVRRMT</sequence>
<keyword evidence="1" id="KW-0805">Transcription regulation</keyword>
<dbReference type="PROSITE" id="PS50932">
    <property type="entry name" value="HTH_LACI_2"/>
    <property type="match status" value="1"/>
</dbReference>
<gene>
    <name evidence="5" type="ORF">SAMN05421736_101125</name>
</gene>
<protein>
    <submittedName>
        <fullName evidence="5">LacI family transcriptional regulator</fullName>
    </submittedName>
</protein>
<dbReference type="EMBL" id="FNPI01000001">
    <property type="protein sequence ID" value="SDY00724.1"/>
    <property type="molecule type" value="Genomic_DNA"/>
</dbReference>
<evidence type="ECO:0000256" key="2">
    <source>
        <dbReference type="ARBA" id="ARBA00023125"/>
    </source>
</evidence>
<accession>A0A1H3GE03</accession>
<dbReference type="PANTHER" id="PTHR30146:SF109">
    <property type="entry name" value="HTH-TYPE TRANSCRIPTIONAL REGULATOR GALS"/>
    <property type="match status" value="1"/>
</dbReference>
<dbReference type="STRING" id="1503961.SAMN05421736_101125"/>
<proteinExistence type="predicted"/>
<dbReference type="Pfam" id="PF13377">
    <property type="entry name" value="Peripla_BP_3"/>
    <property type="match status" value="1"/>
</dbReference>
<dbReference type="GO" id="GO:0003700">
    <property type="term" value="F:DNA-binding transcription factor activity"/>
    <property type="evidence" value="ECO:0007669"/>
    <property type="project" value="TreeGrafter"/>
</dbReference>
<dbReference type="Gene3D" id="1.10.260.40">
    <property type="entry name" value="lambda repressor-like DNA-binding domains"/>
    <property type="match status" value="1"/>
</dbReference>
<keyword evidence="6" id="KW-1185">Reference proteome</keyword>
<dbReference type="AlphaFoldDB" id="A0A1H3GE03"/>
<dbReference type="SUPFAM" id="SSF53822">
    <property type="entry name" value="Periplasmic binding protein-like I"/>
    <property type="match status" value="1"/>
</dbReference>
<organism evidence="5 6">
    <name type="scientific">Evansella caseinilytica</name>
    <dbReference type="NCBI Taxonomy" id="1503961"/>
    <lineage>
        <taxon>Bacteria</taxon>
        <taxon>Bacillati</taxon>
        <taxon>Bacillota</taxon>
        <taxon>Bacilli</taxon>
        <taxon>Bacillales</taxon>
        <taxon>Bacillaceae</taxon>
        <taxon>Evansella</taxon>
    </lineage>
</organism>
<evidence type="ECO:0000313" key="6">
    <source>
        <dbReference type="Proteomes" id="UP000198935"/>
    </source>
</evidence>
<keyword evidence="2" id="KW-0238">DNA-binding</keyword>
<dbReference type="CDD" id="cd06267">
    <property type="entry name" value="PBP1_LacI_sugar_binding-like"/>
    <property type="match status" value="1"/>
</dbReference>
<dbReference type="CDD" id="cd01392">
    <property type="entry name" value="HTH_LacI"/>
    <property type="match status" value="1"/>
</dbReference>
<dbReference type="GO" id="GO:0000976">
    <property type="term" value="F:transcription cis-regulatory region binding"/>
    <property type="evidence" value="ECO:0007669"/>
    <property type="project" value="TreeGrafter"/>
</dbReference>
<dbReference type="SUPFAM" id="SSF47413">
    <property type="entry name" value="lambda repressor-like DNA-binding domains"/>
    <property type="match status" value="1"/>
</dbReference>
<reference evidence="6" key="1">
    <citation type="submission" date="2016-10" db="EMBL/GenBank/DDBJ databases">
        <authorList>
            <person name="Varghese N."/>
            <person name="Submissions S."/>
        </authorList>
    </citation>
    <scope>NUCLEOTIDE SEQUENCE [LARGE SCALE GENOMIC DNA]</scope>
    <source>
        <strain evidence="6">SP</strain>
    </source>
</reference>
<dbReference type="Gene3D" id="3.40.50.2300">
    <property type="match status" value="2"/>
</dbReference>
<feature type="domain" description="HTH lacI-type" evidence="4">
    <location>
        <begin position="2"/>
        <end position="56"/>
    </location>
</feature>
<evidence type="ECO:0000256" key="3">
    <source>
        <dbReference type="ARBA" id="ARBA00023163"/>
    </source>
</evidence>
<evidence type="ECO:0000313" key="5">
    <source>
        <dbReference type="EMBL" id="SDY00724.1"/>
    </source>
</evidence>
<name>A0A1H3GE03_9BACI</name>
<dbReference type="InterPro" id="IPR028082">
    <property type="entry name" value="Peripla_BP_I"/>
</dbReference>
<dbReference type="Pfam" id="PF00356">
    <property type="entry name" value="LacI"/>
    <property type="match status" value="1"/>
</dbReference>
<dbReference type="PANTHER" id="PTHR30146">
    <property type="entry name" value="LACI-RELATED TRANSCRIPTIONAL REPRESSOR"/>
    <property type="match status" value="1"/>
</dbReference>
<dbReference type="OrthoDB" id="9775106at2"/>
<dbReference type="InterPro" id="IPR010982">
    <property type="entry name" value="Lambda_DNA-bd_dom_sf"/>
</dbReference>
<dbReference type="SMART" id="SM00354">
    <property type="entry name" value="HTH_LACI"/>
    <property type="match status" value="1"/>
</dbReference>
<evidence type="ECO:0000256" key="1">
    <source>
        <dbReference type="ARBA" id="ARBA00023015"/>
    </source>
</evidence>
<evidence type="ECO:0000259" key="4">
    <source>
        <dbReference type="PROSITE" id="PS50932"/>
    </source>
</evidence>
<dbReference type="InterPro" id="IPR046335">
    <property type="entry name" value="LacI/GalR-like_sensor"/>
</dbReference>